<keyword evidence="1" id="KW-1133">Transmembrane helix</keyword>
<dbReference type="Proteomes" id="UP000000600">
    <property type="component" value="Unassembled WGS sequence"/>
</dbReference>
<dbReference type="AlphaFoldDB" id="A0D0F8"/>
<gene>
    <name evidence="2" type="ORF">GSPATT00012077001</name>
</gene>
<evidence type="ECO:0000256" key="1">
    <source>
        <dbReference type="SAM" id="Phobius"/>
    </source>
</evidence>
<protein>
    <recommendedName>
        <fullName evidence="4">Transmembrane protein</fullName>
    </recommendedName>
</protein>
<feature type="transmembrane region" description="Helical" evidence="1">
    <location>
        <begin position="266"/>
        <end position="286"/>
    </location>
</feature>
<dbReference type="GeneID" id="5029706"/>
<proteinExistence type="predicted"/>
<dbReference type="OrthoDB" id="293166at2759"/>
<dbReference type="RefSeq" id="XP_001443922.1">
    <property type="nucleotide sequence ID" value="XM_001443885.1"/>
</dbReference>
<feature type="transmembrane region" description="Helical" evidence="1">
    <location>
        <begin position="420"/>
        <end position="445"/>
    </location>
</feature>
<feature type="transmembrane region" description="Helical" evidence="1">
    <location>
        <begin position="457"/>
        <end position="475"/>
    </location>
</feature>
<feature type="transmembrane region" description="Helical" evidence="1">
    <location>
        <begin position="53"/>
        <end position="72"/>
    </location>
</feature>
<evidence type="ECO:0008006" key="4">
    <source>
        <dbReference type="Google" id="ProtNLM"/>
    </source>
</evidence>
<evidence type="ECO:0000313" key="3">
    <source>
        <dbReference type="Proteomes" id="UP000000600"/>
    </source>
</evidence>
<feature type="transmembrane region" description="Helical" evidence="1">
    <location>
        <begin position="336"/>
        <end position="356"/>
    </location>
</feature>
<feature type="transmembrane region" description="Helical" evidence="1">
    <location>
        <begin position="92"/>
        <end position="112"/>
    </location>
</feature>
<dbReference type="InParanoid" id="A0D0F8"/>
<feature type="transmembrane region" description="Helical" evidence="1">
    <location>
        <begin position="183"/>
        <end position="203"/>
    </location>
</feature>
<feature type="transmembrane region" description="Helical" evidence="1">
    <location>
        <begin position="306"/>
        <end position="324"/>
    </location>
</feature>
<accession>A0D0F8</accession>
<dbReference type="KEGG" id="ptm:GSPATT00012077001"/>
<keyword evidence="3" id="KW-1185">Reference proteome</keyword>
<dbReference type="EMBL" id="CT868241">
    <property type="protein sequence ID" value="CAK76525.1"/>
    <property type="molecule type" value="Genomic_DNA"/>
</dbReference>
<dbReference type="OMA" id="YSVQTIC"/>
<feature type="transmembrane region" description="Helical" evidence="1">
    <location>
        <begin position="215"/>
        <end position="238"/>
    </location>
</feature>
<feature type="transmembrane region" description="Helical" evidence="1">
    <location>
        <begin position="386"/>
        <end position="408"/>
    </location>
</feature>
<keyword evidence="1" id="KW-0812">Transmembrane</keyword>
<organism evidence="2 3">
    <name type="scientific">Paramecium tetraurelia</name>
    <dbReference type="NCBI Taxonomy" id="5888"/>
    <lineage>
        <taxon>Eukaryota</taxon>
        <taxon>Sar</taxon>
        <taxon>Alveolata</taxon>
        <taxon>Ciliophora</taxon>
        <taxon>Intramacronucleata</taxon>
        <taxon>Oligohymenophorea</taxon>
        <taxon>Peniculida</taxon>
        <taxon>Parameciidae</taxon>
        <taxon>Paramecium</taxon>
    </lineage>
</organism>
<sequence length="483" mass="57026">MSTMIQYEQLQNNKMKSKYQLQSDEDVDTLGSYTSMTYDDKTMEVVQYRKENFFQFGSSILAVIYMANTMLIPNMNQLFIDISFDNPLKMVISVIMYWLLSFLILIPCYLVIKICKQEGNPIYAHIIKQDSNKIYKSFIYSNLIINTLGLFNIIVRLGDSLPKVNRRFYIEFHHLMASEQAELFFPTVVCYSTIVLALFYGFYKFSYFEHYYDIQYRLIVSFVGKIILNTLIFLLIYFEVPDASQEYISMAENLLDADFSSGASEWITYCFNQICCISYPFFEVFYLKRETKKGYSKVQQCYWIQLLLRSVIFFYQITTWGIIIRQDKMKYYYQPLLQSLNTMLIFLISMSITSIYSHNYTLNKELLQDNIQTATDEDNKKQIKEIYMVAAGLFIFQILSCVVCRYFFRDLEVPQIKSFIFSLTYSVQTICFGFSCISIPVYLWIKNFNPKSNIFRGMAYLAILIYMIIFVGISSEPFFSLKK</sequence>
<reference evidence="2 3" key="1">
    <citation type="journal article" date="2006" name="Nature">
        <title>Global trends of whole-genome duplications revealed by the ciliate Paramecium tetraurelia.</title>
        <authorList>
            <consortium name="Genoscope"/>
            <person name="Aury J.-M."/>
            <person name="Jaillon O."/>
            <person name="Duret L."/>
            <person name="Noel B."/>
            <person name="Jubin C."/>
            <person name="Porcel B.M."/>
            <person name="Segurens B."/>
            <person name="Daubin V."/>
            <person name="Anthouard V."/>
            <person name="Aiach N."/>
            <person name="Arnaiz O."/>
            <person name="Billaut A."/>
            <person name="Beisson J."/>
            <person name="Blanc I."/>
            <person name="Bouhouche K."/>
            <person name="Camara F."/>
            <person name="Duharcourt S."/>
            <person name="Guigo R."/>
            <person name="Gogendeau D."/>
            <person name="Katinka M."/>
            <person name="Keller A.-M."/>
            <person name="Kissmehl R."/>
            <person name="Klotz C."/>
            <person name="Koll F."/>
            <person name="Le Moue A."/>
            <person name="Lepere C."/>
            <person name="Malinsky S."/>
            <person name="Nowacki M."/>
            <person name="Nowak J.K."/>
            <person name="Plattner H."/>
            <person name="Poulain J."/>
            <person name="Ruiz F."/>
            <person name="Serrano V."/>
            <person name="Zagulski M."/>
            <person name="Dessen P."/>
            <person name="Betermier M."/>
            <person name="Weissenbach J."/>
            <person name="Scarpelli C."/>
            <person name="Schachter V."/>
            <person name="Sperling L."/>
            <person name="Meyer E."/>
            <person name="Cohen J."/>
            <person name="Wincker P."/>
        </authorList>
    </citation>
    <scope>NUCLEOTIDE SEQUENCE [LARGE SCALE GENOMIC DNA]</scope>
    <source>
        <strain evidence="2 3">Stock d4-2</strain>
    </source>
</reference>
<dbReference type="HOGENOM" id="CLU_565588_0_0_1"/>
<name>A0D0F8_PARTE</name>
<feature type="transmembrane region" description="Helical" evidence="1">
    <location>
        <begin position="138"/>
        <end position="158"/>
    </location>
</feature>
<evidence type="ECO:0000313" key="2">
    <source>
        <dbReference type="EMBL" id="CAK76525.1"/>
    </source>
</evidence>
<keyword evidence="1" id="KW-0472">Membrane</keyword>